<organism evidence="1 2">
    <name type="scientific">Lentibacillus halodurans</name>
    <dbReference type="NCBI Taxonomy" id="237679"/>
    <lineage>
        <taxon>Bacteria</taxon>
        <taxon>Bacillati</taxon>
        <taxon>Bacillota</taxon>
        <taxon>Bacilli</taxon>
        <taxon>Bacillales</taxon>
        <taxon>Bacillaceae</taxon>
        <taxon>Lentibacillus</taxon>
    </lineage>
</organism>
<dbReference type="EMBL" id="FOJW01000001">
    <property type="protein sequence ID" value="SFA70674.1"/>
    <property type="molecule type" value="Genomic_DNA"/>
</dbReference>
<evidence type="ECO:0008006" key="3">
    <source>
        <dbReference type="Google" id="ProtNLM"/>
    </source>
</evidence>
<dbReference type="InterPro" id="IPR020277">
    <property type="entry name" value="DUF2624"/>
</dbReference>
<dbReference type="AlphaFoldDB" id="A0A1I0V2X2"/>
<dbReference type="Proteomes" id="UP000198642">
    <property type="component" value="Unassembled WGS sequence"/>
</dbReference>
<reference evidence="1 2" key="1">
    <citation type="submission" date="2016-10" db="EMBL/GenBank/DDBJ databases">
        <authorList>
            <person name="de Groot N.N."/>
        </authorList>
    </citation>
    <scope>NUCLEOTIDE SEQUENCE [LARGE SCALE GENOMIC DNA]</scope>
    <source>
        <strain evidence="1 2">CGMCC 1.3702</strain>
    </source>
</reference>
<dbReference type="RefSeq" id="WP_090232150.1">
    <property type="nucleotide sequence ID" value="NZ_FOJW01000001.1"/>
</dbReference>
<evidence type="ECO:0000313" key="1">
    <source>
        <dbReference type="EMBL" id="SFA70674.1"/>
    </source>
</evidence>
<gene>
    <name evidence="1" type="ORF">SAMN04488072_101137</name>
</gene>
<evidence type="ECO:0000313" key="2">
    <source>
        <dbReference type="Proteomes" id="UP000198642"/>
    </source>
</evidence>
<name>A0A1I0V2X2_9BACI</name>
<keyword evidence="2" id="KW-1185">Reference proteome</keyword>
<dbReference type="OrthoDB" id="2969753at2"/>
<dbReference type="Pfam" id="PF11116">
    <property type="entry name" value="DUF2624"/>
    <property type="match status" value="1"/>
</dbReference>
<sequence length="94" mass="11094">MSTFIKQMINKKLKQLSPDELLYYARQYNFSISKEQARLITAYLRQNPIDPFDPGKRAKMFKELARITDQETANQAQSLFQKMIKSYGAEHLFK</sequence>
<proteinExistence type="predicted"/>
<protein>
    <recommendedName>
        <fullName evidence="3">DUF2624 domain-containing protein</fullName>
    </recommendedName>
</protein>
<accession>A0A1I0V2X2</accession>